<accession>A0A834MH74</accession>
<proteinExistence type="predicted"/>
<protein>
    <submittedName>
        <fullName evidence="1">Uncharacterized protein</fullName>
    </submittedName>
</protein>
<evidence type="ECO:0000313" key="1">
    <source>
        <dbReference type="EMBL" id="KAF7283826.1"/>
    </source>
</evidence>
<keyword evidence="2" id="KW-1185">Reference proteome</keyword>
<gene>
    <name evidence="1" type="ORF">GWI33_022865</name>
</gene>
<dbReference type="EMBL" id="JAACXV010000086">
    <property type="protein sequence ID" value="KAF7283826.1"/>
    <property type="molecule type" value="Genomic_DNA"/>
</dbReference>
<organism evidence="1 2">
    <name type="scientific">Rhynchophorus ferrugineus</name>
    <name type="common">Red palm weevil</name>
    <name type="synonym">Curculio ferrugineus</name>
    <dbReference type="NCBI Taxonomy" id="354439"/>
    <lineage>
        <taxon>Eukaryota</taxon>
        <taxon>Metazoa</taxon>
        <taxon>Ecdysozoa</taxon>
        <taxon>Arthropoda</taxon>
        <taxon>Hexapoda</taxon>
        <taxon>Insecta</taxon>
        <taxon>Pterygota</taxon>
        <taxon>Neoptera</taxon>
        <taxon>Endopterygota</taxon>
        <taxon>Coleoptera</taxon>
        <taxon>Polyphaga</taxon>
        <taxon>Cucujiformia</taxon>
        <taxon>Curculionidae</taxon>
        <taxon>Dryophthorinae</taxon>
        <taxon>Rhynchophorus</taxon>
    </lineage>
</organism>
<evidence type="ECO:0000313" key="2">
    <source>
        <dbReference type="Proteomes" id="UP000625711"/>
    </source>
</evidence>
<dbReference type="Proteomes" id="UP000625711">
    <property type="component" value="Unassembled WGS sequence"/>
</dbReference>
<name>A0A834MH74_RHYFE</name>
<reference evidence="1" key="1">
    <citation type="submission" date="2020-08" db="EMBL/GenBank/DDBJ databases">
        <title>Genome sequencing and assembly of the red palm weevil Rhynchophorus ferrugineus.</title>
        <authorList>
            <person name="Dias G.B."/>
            <person name="Bergman C.M."/>
            <person name="Manee M."/>
        </authorList>
    </citation>
    <scope>NUCLEOTIDE SEQUENCE</scope>
    <source>
        <strain evidence="1">AA-2017</strain>
        <tissue evidence="1">Whole larva</tissue>
    </source>
</reference>
<dbReference type="AlphaFoldDB" id="A0A834MH74"/>
<sequence length="90" mass="10195">MTEVAALSLRLIRFNAEREMGESRGGGGSRGARVSAGSVQKGRRDIWWRKIRARRALWGINANRESIRGNLCGIWLEHNCTFEFVPTPRP</sequence>
<comment type="caution">
    <text evidence="1">The sequence shown here is derived from an EMBL/GenBank/DDBJ whole genome shotgun (WGS) entry which is preliminary data.</text>
</comment>